<dbReference type="RefSeq" id="WP_007571218.1">
    <property type="nucleotide sequence ID" value="NZ_CABKNL010000010.1"/>
</dbReference>
<dbReference type="InterPro" id="IPR002744">
    <property type="entry name" value="MIP18-like"/>
</dbReference>
<dbReference type="Proteomes" id="UP000718012">
    <property type="component" value="Unassembled WGS sequence"/>
</dbReference>
<reference evidence="2" key="2">
    <citation type="journal article" date="2021" name="PeerJ">
        <title>Extensive microbial diversity within the chicken gut microbiome revealed by metagenomics and culture.</title>
        <authorList>
            <person name="Gilroy R."/>
            <person name="Ravi A."/>
            <person name="Getino M."/>
            <person name="Pursley I."/>
            <person name="Horton D.L."/>
            <person name="Alikhan N.F."/>
            <person name="Baker D."/>
            <person name="Gharbi K."/>
            <person name="Hall N."/>
            <person name="Watson M."/>
            <person name="Adriaenssens E.M."/>
            <person name="Foster-Nyarko E."/>
            <person name="Jarju S."/>
            <person name="Secka A."/>
            <person name="Antonio M."/>
            <person name="Oren A."/>
            <person name="Chaudhuri R.R."/>
            <person name="La Ragione R."/>
            <person name="Hildebrand F."/>
            <person name="Pallen M.J."/>
        </authorList>
    </citation>
    <scope>NUCLEOTIDE SEQUENCE</scope>
    <source>
        <strain evidence="2">CHK165-8395</strain>
    </source>
</reference>
<evidence type="ECO:0000259" key="1">
    <source>
        <dbReference type="Pfam" id="PF01883"/>
    </source>
</evidence>
<evidence type="ECO:0000313" key="3">
    <source>
        <dbReference type="EMBL" id="RGR98270.1"/>
    </source>
</evidence>
<gene>
    <name evidence="3" type="ORF">DWY20_04670</name>
    <name evidence="2" type="ORF">K8U81_07535</name>
</gene>
<keyword evidence="4" id="KW-1185">Reference proteome</keyword>
<organism evidence="3 4">
    <name type="scientific">Phocaeicola coprocola</name>
    <dbReference type="NCBI Taxonomy" id="310298"/>
    <lineage>
        <taxon>Bacteria</taxon>
        <taxon>Pseudomonadati</taxon>
        <taxon>Bacteroidota</taxon>
        <taxon>Bacteroidia</taxon>
        <taxon>Bacteroidales</taxon>
        <taxon>Bacteroidaceae</taxon>
        <taxon>Phocaeicola</taxon>
    </lineage>
</organism>
<name>A0A412GTY4_9BACT</name>
<dbReference type="Gene3D" id="3.30.300.130">
    <property type="entry name" value="Fe-S cluster assembly (FSCA)"/>
    <property type="match status" value="1"/>
</dbReference>
<feature type="domain" description="MIP18 family-like" evidence="1">
    <location>
        <begin position="10"/>
        <end position="82"/>
    </location>
</feature>
<dbReference type="GeneID" id="79858165"/>
<dbReference type="AlphaFoldDB" id="A0A412GTY4"/>
<proteinExistence type="predicted"/>
<reference evidence="2" key="3">
    <citation type="submission" date="2021-09" db="EMBL/GenBank/DDBJ databases">
        <authorList>
            <person name="Gilroy R."/>
        </authorList>
    </citation>
    <scope>NUCLEOTIDE SEQUENCE</scope>
    <source>
        <strain evidence="2">CHK165-8395</strain>
    </source>
</reference>
<evidence type="ECO:0000313" key="2">
    <source>
        <dbReference type="EMBL" id="HJF08026.1"/>
    </source>
</evidence>
<dbReference type="InterPro" id="IPR052339">
    <property type="entry name" value="Fe-S_Maturation_MIP18"/>
</dbReference>
<reference evidence="3 4" key="1">
    <citation type="submission" date="2018-08" db="EMBL/GenBank/DDBJ databases">
        <title>A genome reference for cultivated species of the human gut microbiota.</title>
        <authorList>
            <person name="Zou Y."/>
            <person name="Xue W."/>
            <person name="Luo G."/>
        </authorList>
    </citation>
    <scope>NUCLEOTIDE SEQUENCE [LARGE SCALE GENOMIC DNA]</scope>
    <source>
        <strain evidence="3 4">AF24-2</strain>
    </source>
</reference>
<accession>A0A412GTY4</accession>
<sequence length="106" mass="12083">MDNETKLKVEESIVEMLKTVYDPEIPVNVYDLGLIYKIDLQDDGEVVIDMTLTAPNCPAADFIMEDIRQKIESVEGVKAAQINLVFEPEWDKDMMTEEAKLELGFL</sequence>
<evidence type="ECO:0000313" key="4">
    <source>
        <dbReference type="Proteomes" id="UP000285864"/>
    </source>
</evidence>
<comment type="caution">
    <text evidence="3">The sequence shown here is derived from an EMBL/GenBank/DDBJ whole genome shotgun (WGS) entry which is preliminary data.</text>
</comment>
<dbReference type="PANTHER" id="PTHR42831:SF1">
    <property type="entry name" value="FE-S PROTEIN MATURATION AUXILIARY FACTOR YITW"/>
    <property type="match status" value="1"/>
</dbReference>
<dbReference type="Proteomes" id="UP000285864">
    <property type="component" value="Unassembled WGS sequence"/>
</dbReference>
<protein>
    <submittedName>
        <fullName evidence="3">DUF59 domain-containing protein</fullName>
    </submittedName>
    <submittedName>
        <fullName evidence="2">Iron-sulfur cluster assembly protein</fullName>
    </submittedName>
</protein>
<dbReference type="SUPFAM" id="SSF117916">
    <property type="entry name" value="Fe-S cluster assembly (FSCA) domain-like"/>
    <property type="match status" value="1"/>
</dbReference>
<dbReference type="EMBL" id="QRUU01000013">
    <property type="protein sequence ID" value="RGR98270.1"/>
    <property type="molecule type" value="Genomic_DNA"/>
</dbReference>
<dbReference type="EMBL" id="DYXD01000168">
    <property type="protein sequence ID" value="HJF08026.1"/>
    <property type="molecule type" value="Genomic_DNA"/>
</dbReference>
<dbReference type="Pfam" id="PF01883">
    <property type="entry name" value="FeS_assembly_P"/>
    <property type="match status" value="1"/>
</dbReference>
<dbReference type="InterPro" id="IPR034904">
    <property type="entry name" value="FSCA_dom_sf"/>
</dbReference>
<dbReference type="PANTHER" id="PTHR42831">
    <property type="entry name" value="FE-S PROTEIN MATURATION AUXILIARY FACTOR YITW"/>
    <property type="match status" value="1"/>
</dbReference>